<proteinExistence type="predicted"/>
<dbReference type="Pfam" id="PF06262">
    <property type="entry name" value="Zincin_1"/>
    <property type="match status" value="1"/>
</dbReference>
<accession>A0A7V0T4M8</accession>
<gene>
    <name evidence="1" type="ORF">ENN51_02225</name>
</gene>
<name>A0A7V0T4M8_UNCW3</name>
<dbReference type="Gene3D" id="3.30.2010.20">
    <property type="match status" value="1"/>
</dbReference>
<dbReference type="CDD" id="cd12952">
    <property type="entry name" value="MMP_ACEL2062"/>
    <property type="match status" value="1"/>
</dbReference>
<reference evidence="1" key="1">
    <citation type="journal article" date="2020" name="mSystems">
        <title>Genome- and Community-Level Interaction Insights into Carbon Utilization and Element Cycling Functions of Hydrothermarchaeota in Hydrothermal Sediment.</title>
        <authorList>
            <person name="Zhou Z."/>
            <person name="Liu Y."/>
            <person name="Xu W."/>
            <person name="Pan J."/>
            <person name="Luo Z.H."/>
            <person name="Li M."/>
        </authorList>
    </citation>
    <scope>NUCLEOTIDE SEQUENCE [LARGE SCALE GENOMIC DNA]</scope>
    <source>
        <strain evidence="1">SpSt-1182</strain>
    </source>
</reference>
<dbReference type="InterPro" id="IPR010428">
    <property type="entry name" value="Zincin_1"/>
</dbReference>
<protein>
    <submittedName>
        <fullName evidence="1">Metallopeptidase family protein</fullName>
    </submittedName>
</protein>
<dbReference type="EMBL" id="DSBX01000084">
    <property type="protein sequence ID" value="HDQ99090.1"/>
    <property type="molecule type" value="Genomic_DNA"/>
</dbReference>
<dbReference type="AlphaFoldDB" id="A0A7V0T4M8"/>
<dbReference type="Proteomes" id="UP000885672">
    <property type="component" value="Unassembled WGS sequence"/>
</dbReference>
<evidence type="ECO:0000313" key="1">
    <source>
        <dbReference type="EMBL" id="HDQ99090.1"/>
    </source>
</evidence>
<dbReference type="InterPro" id="IPR038555">
    <property type="entry name" value="Zincin_1_sf"/>
</dbReference>
<sequence length="130" mass="15174">MERDRFEELVAEALDTLPEELRRRIANVTVEVRPLADRATLDSVKARHPMNLLGIYQGIPFNRRGPWYGNVTPDRILIFQRPIEARCRTAEEVRRLVRSVVIHEFGHYFGLSDAELARLEREPRDDPQTP</sequence>
<organism evidence="1">
    <name type="scientific">candidate division WOR-3 bacterium</name>
    <dbReference type="NCBI Taxonomy" id="2052148"/>
    <lineage>
        <taxon>Bacteria</taxon>
        <taxon>Bacteria division WOR-3</taxon>
    </lineage>
</organism>
<comment type="caution">
    <text evidence="1">The sequence shown here is derived from an EMBL/GenBank/DDBJ whole genome shotgun (WGS) entry which is preliminary data.</text>
</comment>
<dbReference type="SUPFAM" id="SSF55486">
    <property type="entry name" value="Metalloproteases ('zincins'), catalytic domain"/>
    <property type="match status" value="1"/>
</dbReference>